<dbReference type="Proteomes" id="UP000011086">
    <property type="component" value="Unassembled WGS sequence"/>
</dbReference>
<evidence type="ECO:0000256" key="2">
    <source>
        <dbReference type="ARBA" id="ARBA00004496"/>
    </source>
</evidence>
<dbReference type="PANTHER" id="PTHR28246">
    <property type="entry name" value="G1-SPECIFIC TRANSCRIPTIONAL REPRESSOR WHI5-RELATED"/>
    <property type="match status" value="1"/>
</dbReference>
<reference evidence="10" key="1">
    <citation type="journal article" date="2012" name="PLoS Genet.">
        <title>Comparative analysis of the genomes of two field isolates of the rice blast fungus Magnaporthe oryzae.</title>
        <authorList>
            <person name="Xue M."/>
            <person name="Yang J."/>
            <person name="Li Z."/>
            <person name="Hu S."/>
            <person name="Yao N."/>
            <person name="Dean R.A."/>
            <person name="Zhao W."/>
            <person name="Shen M."/>
            <person name="Zhang H."/>
            <person name="Li C."/>
            <person name="Liu L."/>
            <person name="Cao L."/>
            <person name="Xu X."/>
            <person name="Xing Y."/>
            <person name="Hsiang T."/>
            <person name="Zhang Z."/>
            <person name="Xu J.R."/>
            <person name="Peng Y.L."/>
        </authorList>
    </citation>
    <scope>NUCLEOTIDE SEQUENCE</scope>
    <source>
        <strain evidence="10">Y34</strain>
    </source>
</reference>
<dbReference type="AlphaFoldDB" id="A0AA97PM38"/>
<keyword evidence="8" id="KW-0539">Nucleus</keyword>
<feature type="compositionally biased region" description="Polar residues" evidence="9">
    <location>
        <begin position="287"/>
        <end position="305"/>
    </location>
</feature>
<feature type="region of interest" description="Disordered" evidence="9">
    <location>
        <begin position="202"/>
        <end position="250"/>
    </location>
</feature>
<sequence>MNGAYRPADRGQSDAPVPAPAAASDTARKSIFSLPSLRGGSDADTHSSYSQQSQQYQQNRPQSSVFDWNEPERGRSTQPVARNPHHTQHSPAHSSQPRQSYATQQQQEQSNSTSFGAHQNLPNTNAAAASTKAEPEPNGNAFTPPTSASDGGTSGGTNGDGRHSQDSSQDSQLLQLSQLAAAREKLPADGEIILSPVSAGLKRKRMGPDAVATSGRESSSTSPVFGAPRIGHSRNTSTVSMASTTGSRMGELSHELKARLSYAMVKVNNGWESHSIDEVESLASRAASPNSTASTLPGRQGSSASPRLYGADNRSPTRPAGRLTASNHDRRNSYHPGTQVTGQNTAANSAMSPPLLKPAPSLAPPVSIKPSLSSINPRRNSNPTFSPAFLSHGYVSASPRTPVETASTHGTPRQATARTPMVDPIIFSPPQNVREQDAIESLLFMSSPGNSANLKHSFPSSSSQPILSSRTGGVAPNQRTALPSGQPRRTLPSSRPSNSQPTKRVGFEHSSSTLSDMDIDGPSNTSRGMPRGARVNGNANGNEHVEFQRPRIPLTLPAGLGTTIKPRRPTLTEADIDKMLDQCVAEDDSDSDEDEIQIPVRPPGVGIVKS</sequence>
<evidence type="ECO:0000256" key="6">
    <source>
        <dbReference type="ARBA" id="ARBA00023015"/>
    </source>
</evidence>
<gene>
    <name evidence="10" type="ORF">OOU_Y34scaffold00485g7</name>
</gene>
<dbReference type="GO" id="GO:0005737">
    <property type="term" value="C:cytoplasm"/>
    <property type="evidence" value="ECO:0007669"/>
    <property type="project" value="UniProtKB-SubCell"/>
</dbReference>
<evidence type="ECO:0000256" key="5">
    <source>
        <dbReference type="ARBA" id="ARBA00022491"/>
    </source>
</evidence>
<dbReference type="EMBL" id="JH793584">
    <property type="protein sequence ID" value="ELQ39766.1"/>
    <property type="molecule type" value="Genomic_DNA"/>
</dbReference>
<evidence type="ECO:0000313" key="10">
    <source>
        <dbReference type="EMBL" id="ELQ39766.1"/>
    </source>
</evidence>
<feature type="compositionally biased region" description="Polar residues" evidence="9">
    <location>
        <begin position="491"/>
        <end position="502"/>
    </location>
</feature>
<feature type="compositionally biased region" description="Acidic residues" evidence="9">
    <location>
        <begin position="585"/>
        <end position="596"/>
    </location>
</feature>
<dbReference type="GO" id="GO:0003712">
    <property type="term" value="F:transcription coregulator activity"/>
    <property type="evidence" value="ECO:0007669"/>
    <property type="project" value="TreeGrafter"/>
</dbReference>
<evidence type="ECO:0000256" key="1">
    <source>
        <dbReference type="ARBA" id="ARBA00004123"/>
    </source>
</evidence>
<evidence type="ECO:0000256" key="7">
    <source>
        <dbReference type="ARBA" id="ARBA00023163"/>
    </source>
</evidence>
<dbReference type="GO" id="GO:0033309">
    <property type="term" value="C:SBF transcription complex"/>
    <property type="evidence" value="ECO:0007669"/>
    <property type="project" value="TreeGrafter"/>
</dbReference>
<feature type="compositionally biased region" description="Low complexity" evidence="9">
    <location>
        <begin position="166"/>
        <end position="178"/>
    </location>
</feature>
<evidence type="ECO:0000256" key="4">
    <source>
        <dbReference type="ARBA" id="ARBA00022490"/>
    </source>
</evidence>
<accession>A0AA97PM38</accession>
<dbReference type="InterPro" id="IPR039198">
    <property type="entry name" value="Srl3/Whi5"/>
</dbReference>
<feature type="compositionally biased region" description="Low complexity" evidence="9">
    <location>
        <begin position="99"/>
        <end position="114"/>
    </location>
</feature>
<feature type="compositionally biased region" description="Polar residues" evidence="9">
    <location>
        <begin position="233"/>
        <end position="247"/>
    </location>
</feature>
<keyword evidence="4" id="KW-0963">Cytoplasm</keyword>
<protein>
    <submittedName>
        <fullName evidence="10">Uncharacterized protein</fullName>
    </submittedName>
</protein>
<dbReference type="InterPro" id="IPR013734">
    <property type="entry name" value="TF_Nrm1/Whi5"/>
</dbReference>
<keyword evidence="7" id="KW-0804">Transcription</keyword>
<comment type="subcellular location">
    <subcellularLocation>
        <location evidence="2">Cytoplasm</location>
    </subcellularLocation>
    <subcellularLocation>
        <location evidence="1">Nucleus</location>
    </subcellularLocation>
</comment>
<feature type="compositionally biased region" description="Polar residues" evidence="9">
    <location>
        <begin position="404"/>
        <end position="417"/>
    </location>
</feature>
<feature type="compositionally biased region" description="Polar residues" evidence="9">
    <location>
        <begin position="335"/>
        <end position="348"/>
    </location>
</feature>
<feature type="compositionally biased region" description="Low complexity" evidence="9">
    <location>
        <begin position="457"/>
        <end position="469"/>
    </location>
</feature>
<keyword evidence="5" id="KW-0678">Repressor</keyword>
<comment type="similarity">
    <text evidence="3">Belongs to the WHI5/NRM1 family.</text>
</comment>
<name>A0AA97PM38_PYRO3</name>
<keyword evidence="6" id="KW-0805">Transcription regulation</keyword>
<feature type="region of interest" description="Disordered" evidence="9">
    <location>
        <begin position="1"/>
        <end position="178"/>
    </location>
</feature>
<evidence type="ECO:0000256" key="9">
    <source>
        <dbReference type="SAM" id="MobiDB-lite"/>
    </source>
</evidence>
<dbReference type="Pfam" id="PF08528">
    <property type="entry name" value="Whi5"/>
    <property type="match status" value="1"/>
</dbReference>
<feature type="compositionally biased region" description="Polar residues" evidence="9">
    <location>
        <begin position="370"/>
        <end position="385"/>
    </location>
</feature>
<feature type="region of interest" description="Disordered" evidence="9">
    <location>
        <begin position="281"/>
        <end position="387"/>
    </location>
</feature>
<feature type="compositionally biased region" description="Low complexity" evidence="9">
    <location>
        <begin position="531"/>
        <end position="541"/>
    </location>
</feature>
<feature type="region of interest" description="Disordered" evidence="9">
    <location>
        <begin position="585"/>
        <end position="610"/>
    </location>
</feature>
<feature type="compositionally biased region" description="Polar residues" evidence="9">
    <location>
        <begin position="89"/>
        <end position="98"/>
    </location>
</feature>
<dbReference type="GO" id="GO:0000082">
    <property type="term" value="P:G1/S transition of mitotic cell cycle"/>
    <property type="evidence" value="ECO:0007669"/>
    <property type="project" value="InterPro"/>
</dbReference>
<organism evidence="10">
    <name type="scientific">Pyricularia oryzae (strain Y34)</name>
    <name type="common">Rice blast fungus</name>
    <name type="synonym">Magnaporthe oryzae</name>
    <dbReference type="NCBI Taxonomy" id="1143189"/>
    <lineage>
        <taxon>Eukaryota</taxon>
        <taxon>Fungi</taxon>
        <taxon>Dikarya</taxon>
        <taxon>Ascomycota</taxon>
        <taxon>Pezizomycotina</taxon>
        <taxon>Sordariomycetes</taxon>
        <taxon>Sordariomycetidae</taxon>
        <taxon>Magnaporthales</taxon>
        <taxon>Pyriculariaceae</taxon>
        <taxon>Pyricularia</taxon>
    </lineage>
</organism>
<feature type="region of interest" description="Disordered" evidence="9">
    <location>
        <begin position="454"/>
        <end position="541"/>
    </location>
</feature>
<feature type="region of interest" description="Disordered" evidence="9">
    <location>
        <begin position="399"/>
        <end position="421"/>
    </location>
</feature>
<proteinExistence type="inferred from homology"/>
<evidence type="ECO:0000256" key="8">
    <source>
        <dbReference type="ARBA" id="ARBA00023242"/>
    </source>
</evidence>
<feature type="compositionally biased region" description="Low complexity" evidence="9">
    <location>
        <begin position="47"/>
        <end position="64"/>
    </location>
</feature>
<evidence type="ECO:0000256" key="3">
    <source>
        <dbReference type="ARBA" id="ARBA00006922"/>
    </source>
</evidence>
<feature type="compositionally biased region" description="Polar residues" evidence="9">
    <location>
        <begin position="115"/>
        <end position="128"/>
    </location>
</feature>
<dbReference type="PANTHER" id="PTHR28246:SF1">
    <property type="entry name" value="G1-SPECIFIC TRANSCRIPTIONAL REPRESSOR WHI5-RELATED"/>
    <property type="match status" value="1"/>
</dbReference>